<evidence type="ECO:0000256" key="1">
    <source>
        <dbReference type="ARBA" id="ARBA00022574"/>
    </source>
</evidence>
<dbReference type="PROSITE" id="PS50082">
    <property type="entry name" value="WD_REPEATS_2"/>
    <property type="match status" value="1"/>
</dbReference>
<dbReference type="OrthoDB" id="273771at2759"/>
<protein>
    <submittedName>
        <fullName evidence="4">Uncharacterized protein</fullName>
    </submittedName>
</protein>
<name>A0A9D4ZBI2_ADICA</name>
<reference evidence="4" key="1">
    <citation type="submission" date="2021-01" db="EMBL/GenBank/DDBJ databases">
        <title>Adiantum capillus-veneris genome.</title>
        <authorList>
            <person name="Fang Y."/>
            <person name="Liao Q."/>
        </authorList>
    </citation>
    <scope>NUCLEOTIDE SEQUENCE</scope>
    <source>
        <strain evidence="4">H3</strain>
        <tissue evidence="4">Leaf</tissue>
    </source>
</reference>
<evidence type="ECO:0000256" key="2">
    <source>
        <dbReference type="ARBA" id="ARBA00022737"/>
    </source>
</evidence>
<dbReference type="Pfam" id="PF00400">
    <property type="entry name" value="WD40"/>
    <property type="match status" value="3"/>
</dbReference>
<feature type="repeat" description="WD" evidence="3">
    <location>
        <begin position="369"/>
        <end position="409"/>
    </location>
</feature>
<dbReference type="EMBL" id="JABFUD020000015">
    <property type="protein sequence ID" value="KAI5069458.1"/>
    <property type="molecule type" value="Genomic_DNA"/>
</dbReference>
<dbReference type="InterPro" id="IPR036322">
    <property type="entry name" value="WD40_repeat_dom_sf"/>
</dbReference>
<evidence type="ECO:0000313" key="5">
    <source>
        <dbReference type="Proteomes" id="UP000886520"/>
    </source>
</evidence>
<gene>
    <name evidence="4" type="ORF">GOP47_0015759</name>
</gene>
<organism evidence="4 5">
    <name type="scientific">Adiantum capillus-veneris</name>
    <name type="common">Maidenhair fern</name>
    <dbReference type="NCBI Taxonomy" id="13818"/>
    <lineage>
        <taxon>Eukaryota</taxon>
        <taxon>Viridiplantae</taxon>
        <taxon>Streptophyta</taxon>
        <taxon>Embryophyta</taxon>
        <taxon>Tracheophyta</taxon>
        <taxon>Polypodiopsida</taxon>
        <taxon>Polypodiidae</taxon>
        <taxon>Polypodiales</taxon>
        <taxon>Pteridineae</taxon>
        <taxon>Pteridaceae</taxon>
        <taxon>Vittarioideae</taxon>
        <taxon>Adiantum</taxon>
    </lineage>
</organism>
<keyword evidence="1 3" id="KW-0853">WD repeat</keyword>
<dbReference type="GO" id="GO:0010224">
    <property type="term" value="P:response to UV-B"/>
    <property type="evidence" value="ECO:0007669"/>
    <property type="project" value="TreeGrafter"/>
</dbReference>
<proteinExistence type="predicted"/>
<dbReference type="Gene3D" id="2.130.10.10">
    <property type="entry name" value="YVTN repeat-like/Quinoprotein amine dehydrogenase"/>
    <property type="match status" value="3"/>
</dbReference>
<dbReference type="SUPFAM" id="SSF50978">
    <property type="entry name" value="WD40 repeat-like"/>
    <property type="match status" value="1"/>
</dbReference>
<keyword evidence="2" id="KW-0677">Repeat</keyword>
<accession>A0A9D4ZBI2</accession>
<dbReference type="InterPro" id="IPR019775">
    <property type="entry name" value="WD40_repeat_CS"/>
</dbReference>
<comment type="caution">
    <text evidence="4">The sequence shown here is derived from an EMBL/GenBank/DDBJ whole genome shotgun (WGS) entry which is preliminary data.</text>
</comment>
<dbReference type="PANTHER" id="PTHR45389:SF1">
    <property type="entry name" value="WD REPEAT-CONTAINING PROTEIN RUP1"/>
    <property type="match status" value="1"/>
</dbReference>
<keyword evidence="5" id="KW-1185">Reference proteome</keyword>
<evidence type="ECO:0000313" key="4">
    <source>
        <dbReference type="EMBL" id="KAI5069458.1"/>
    </source>
</evidence>
<dbReference type="AlphaFoldDB" id="A0A9D4ZBI2"/>
<dbReference type="PANTHER" id="PTHR45389">
    <property type="entry name" value="WD REPEAT-CONTAINING PROTEIN RUP1"/>
    <property type="match status" value="1"/>
</dbReference>
<dbReference type="InterPro" id="IPR001680">
    <property type="entry name" value="WD40_rpt"/>
</dbReference>
<dbReference type="PROSITE" id="PS00678">
    <property type="entry name" value="WD_REPEATS_1"/>
    <property type="match status" value="1"/>
</dbReference>
<dbReference type="InterPro" id="IPR044616">
    <property type="entry name" value="RUP1/2"/>
</dbReference>
<dbReference type="SMART" id="SM00320">
    <property type="entry name" value="WD40"/>
    <property type="match status" value="6"/>
</dbReference>
<dbReference type="PROSITE" id="PS50294">
    <property type="entry name" value="WD_REPEATS_REGION"/>
    <property type="match status" value="1"/>
</dbReference>
<dbReference type="Proteomes" id="UP000886520">
    <property type="component" value="Chromosome 15"/>
</dbReference>
<dbReference type="InterPro" id="IPR015943">
    <property type="entry name" value="WD40/YVTN_repeat-like_dom_sf"/>
</dbReference>
<sequence>MRVSADLRSGDTVLCMPRDLFREGEHSAFSAGSQEPQEDGDNSCSRMVAAMPNLRLLLPSVPSLHHHQCNSPQELSSSTAYQGPLIVPHESTCDVFMRAKGSSSSLSVNAGVSLQSPCREFSFQVVASLRSNPCSLASDVIAAIDFDETGSLFATGGIARKIRVCSYTALLSDPPPSQAFREDNAAETDDFEEERQLMGPHGKGRLFRNSRPLQGKRKMSGSEDFLIQDHDESALRIICTPAKLSSLKWRPLGANVIGCGDYDGVVTEWDVEQGLCLCERYEHSGQRIWSVDYSSWFPTLCASASGDGTVRLWTLNCERSIGVIGSPGRNSICCAEFSSDGPHKIAVACADSNVYVYDLRRLDSSLLCLTGHERAASYVRFLGGEELVSASIDSSVKLWDISSCNALGTCQGQLRSRAPIASGSKPLFIENEVQRRSLKKVGDDETYMLRRTFHSHKNVKNFVGLSVWTESGLIACGSETNEVFVYDKSKNEPIWQMKLHTEDFSPQRRRRRTEEEMEEELEEGGRRLHESKCFVGALCWREQGDHHSLLTANSQGTLQLVKVIPE</sequence>
<evidence type="ECO:0000256" key="3">
    <source>
        <dbReference type="PROSITE-ProRule" id="PRU00221"/>
    </source>
</evidence>